<dbReference type="VEuPathDB" id="FungiDB:AN3887"/>
<evidence type="ECO:0000256" key="2">
    <source>
        <dbReference type="ARBA" id="ARBA00022553"/>
    </source>
</evidence>
<dbReference type="Pfam" id="PF00106">
    <property type="entry name" value="adh_short"/>
    <property type="match status" value="1"/>
</dbReference>
<dbReference type="eggNOG" id="KOG1202">
    <property type="taxonomic scope" value="Eukaryota"/>
</dbReference>
<dbReference type="AlphaFoldDB" id="C8V6C1"/>
<keyword evidence="7" id="KW-1185">Reference proteome</keyword>
<dbReference type="FunFam" id="3.40.50.720:FF:000209">
    <property type="entry name" value="Polyketide synthase Pks12"/>
    <property type="match status" value="1"/>
</dbReference>
<dbReference type="InterPro" id="IPR013968">
    <property type="entry name" value="PKS_KR"/>
</dbReference>
<keyword evidence="1" id="KW-0596">Phosphopantetheine</keyword>
<dbReference type="SUPFAM" id="SSF47336">
    <property type="entry name" value="ACP-like"/>
    <property type="match status" value="1"/>
</dbReference>
<dbReference type="InterPro" id="IPR036291">
    <property type="entry name" value="NAD(P)-bd_dom_sf"/>
</dbReference>
<dbReference type="Pfam" id="PF08659">
    <property type="entry name" value="KR"/>
    <property type="match status" value="1"/>
</dbReference>
<dbReference type="Proteomes" id="UP000000560">
    <property type="component" value="Chromosome II"/>
</dbReference>
<dbReference type="Gene3D" id="3.40.50.720">
    <property type="entry name" value="NAD(P)-binding Rossmann-like Domain"/>
    <property type="match status" value="2"/>
</dbReference>
<sequence length="597" mass="65901">MSFTEAAALPVVFSTVYYALTHIANIQLGETKLIHSATGGTGQAAIQIAKLRNAEIFVTVGSEEKKKLLMELYQIPPERIFDSRNASFAKAIRRVTGGRGVDVVLNSLSGDLLVSSWECIAPFGRFLELGKKDILSNHDLPMRQFERNASFHAIDLNEARKYRPELLQRLQREIGSLMASHTVTPPRPIHVYPISEVEQAFRYLQHGKNTRKTVIEIRGDDPVKRSWCFDTNATYIIAGGLGGIGRATARGLVSRGAKNLVLLSRSRSNAETQQVIDSLIRDGTRVEVHPCDISDYEPLKHVLEDNKVFANMPYTDWKETVSCKVAGTWNLHLLLPSGMDFFIMYSSIVGGIGGTAAVNYAAACAYQDALVHYRNGLVERAITLNLGVMLGYGVLRDNDMVRNELTASGYPIGISQREIFALLEYHCDPSLEIPRTPLRSQVLVGLNTPLGLAAEGREVPVLLNRPLFRGTWNIVDSVESPAANAAEDAGGNEDILRRLVAVTSMQETADVIAESLMQRLSKAVGVPLKNLDATKPMNQYGVDSLVAVELRNWFKWKLDADVAVFEMLGKMTFEEMGRIAAVKSLVVKRILSSSAWS</sequence>
<dbReference type="InterPro" id="IPR020843">
    <property type="entry name" value="ER"/>
</dbReference>
<dbReference type="OrthoDB" id="329835at2759"/>
<dbReference type="OMA" id="MEIRTIR"/>
<dbReference type="SMART" id="SM00822">
    <property type="entry name" value="PKS_KR"/>
    <property type="match status" value="1"/>
</dbReference>
<dbReference type="InterPro" id="IPR009081">
    <property type="entry name" value="PP-bd_ACP"/>
</dbReference>
<evidence type="ECO:0000313" key="7">
    <source>
        <dbReference type="Proteomes" id="UP000000560"/>
    </source>
</evidence>
<dbReference type="Gene3D" id="3.90.180.10">
    <property type="entry name" value="Medium-chain alcohol dehydrogenases, catalytic domain"/>
    <property type="match status" value="1"/>
</dbReference>
<name>C8V6C1_EMENI</name>
<dbReference type="InterPro" id="IPR006162">
    <property type="entry name" value="Ppantetheine_attach_site"/>
</dbReference>
<keyword evidence="4" id="KW-0511">Multifunctional enzyme</keyword>
<proteinExistence type="predicted"/>
<feature type="domain" description="Carrier" evidence="5">
    <location>
        <begin position="507"/>
        <end position="584"/>
    </location>
</feature>
<dbReference type="GO" id="GO:0016491">
    <property type="term" value="F:oxidoreductase activity"/>
    <property type="evidence" value="ECO:0007669"/>
    <property type="project" value="InterPro"/>
</dbReference>
<dbReference type="InterPro" id="IPR050091">
    <property type="entry name" value="PKS_NRPS_Biosynth_Enz"/>
</dbReference>
<keyword evidence="3" id="KW-0808">Transferase</keyword>
<keyword evidence="2" id="KW-0597">Phosphoprotein</keyword>
<dbReference type="Pfam" id="PF23297">
    <property type="entry name" value="ACP_SdgA_C"/>
    <property type="match status" value="1"/>
</dbReference>
<dbReference type="PROSITE" id="PS00012">
    <property type="entry name" value="PHOSPHOPANTETHEINE"/>
    <property type="match status" value="1"/>
</dbReference>
<gene>
    <name evidence="6" type="ORF">ANIA_03887</name>
</gene>
<dbReference type="InterPro" id="IPR002347">
    <property type="entry name" value="SDR_fam"/>
</dbReference>
<dbReference type="GO" id="GO:0044550">
    <property type="term" value="P:secondary metabolite biosynthetic process"/>
    <property type="evidence" value="ECO:0007669"/>
    <property type="project" value="UniProtKB-ARBA"/>
</dbReference>
<dbReference type="InParanoid" id="C8V6C1"/>
<dbReference type="KEGG" id="ani:ANIA_03887"/>
<dbReference type="PANTHER" id="PTHR43775:SF29">
    <property type="entry name" value="ASPERFURANONE POLYKETIDE SYNTHASE AFOG-RELATED"/>
    <property type="match status" value="1"/>
</dbReference>
<dbReference type="SUPFAM" id="SSF51735">
    <property type="entry name" value="NAD(P)-binding Rossmann-fold domains"/>
    <property type="match status" value="2"/>
</dbReference>
<dbReference type="Pfam" id="PF13602">
    <property type="entry name" value="ADH_zinc_N_2"/>
    <property type="match status" value="1"/>
</dbReference>
<dbReference type="CDD" id="cd05195">
    <property type="entry name" value="enoyl_red"/>
    <property type="match status" value="1"/>
</dbReference>
<dbReference type="HOGENOM" id="CLU_000022_38_3_1"/>
<evidence type="ECO:0000259" key="5">
    <source>
        <dbReference type="PROSITE" id="PS50075"/>
    </source>
</evidence>
<dbReference type="RefSeq" id="XP_050467420.1">
    <property type="nucleotide sequence ID" value="XM_050611386.1"/>
</dbReference>
<dbReference type="EMBL" id="BN001302">
    <property type="protein sequence ID" value="CBF75165.1"/>
    <property type="molecule type" value="Genomic_DNA"/>
</dbReference>
<dbReference type="Gene3D" id="1.10.1200.10">
    <property type="entry name" value="ACP-like"/>
    <property type="match status" value="1"/>
</dbReference>
<dbReference type="STRING" id="227321.C8V6C1"/>
<dbReference type="PANTHER" id="PTHR43775">
    <property type="entry name" value="FATTY ACID SYNTHASE"/>
    <property type="match status" value="1"/>
</dbReference>
<evidence type="ECO:0000313" key="6">
    <source>
        <dbReference type="EMBL" id="CBF75165.1"/>
    </source>
</evidence>
<organism evidence="6 7">
    <name type="scientific">Emericella nidulans (strain FGSC A4 / ATCC 38163 / CBS 112.46 / NRRL 194 / M139)</name>
    <name type="common">Aspergillus nidulans</name>
    <dbReference type="NCBI Taxonomy" id="227321"/>
    <lineage>
        <taxon>Eukaryota</taxon>
        <taxon>Fungi</taxon>
        <taxon>Dikarya</taxon>
        <taxon>Ascomycota</taxon>
        <taxon>Pezizomycotina</taxon>
        <taxon>Eurotiomycetes</taxon>
        <taxon>Eurotiomycetidae</taxon>
        <taxon>Eurotiales</taxon>
        <taxon>Aspergillaceae</taxon>
        <taxon>Aspergillus</taxon>
        <taxon>Aspergillus subgen. Nidulantes</taxon>
    </lineage>
</organism>
<reference evidence="7" key="1">
    <citation type="journal article" date="2005" name="Nature">
        <title>Sequencing of Aspergillus nidulans and comparative analysis with A. fumigatus and A. oryzae.</title>
        <authorList>
            <person name="Galagan J.E."/>
            <person name="Calvo S.E."/>
            <person name="Cuomo C."/>
            <person name="Ma L.J."/>
            <person name="Wortman J.R."/>
            <person name="Batzoglou S."/>
            <person name="Lee S.I."/>
            <person name="Basturkmen M."/>
            <person name="Spevak C.C."/>
            <person name="Clutterbuck J."/>
            <person name="Kapitonov V."/>
            <person name="Jurka J."/>
            <person name="Scazzocchio C."/>
            <person name="Farman M."/>
            <person name="Butler J."/>
            <person name="Purcell S."/>
            <person name="Harris S."/>
            <person name="Braus G.H."/>
            <person name="Draht O."/>
            <person name="Busch S."/>
            <person name="D'Enfert C."/>
            <person name="Bouchier C."/>
            <person name="Goldman G.H."/>
            <person name="Bell-Pedersen D."/>
            <person name="Griffiths-Jones S."/>
            <person name="Doonan J.H."/>
            <person name="Yu J."/>
            <person name="Vienken K."/>
            <person name="Pain A."/>
            <person name="Freitag M."/>
            <person name="Selker E.U."/>
            <person name="Archer D.B."/>
            <person name="Penalva M.A."/>
            <person name="Oakley B.R."/>
            <person name="Momany M."/>
            <person name="Tanaka T."/>
            <person name="Kumagai T."/>
            <person name="Asai K."/>
            <person name="Machida M."/>
            <person name="Nierman W.C."/>
            <person name="Denning D.W."/>
            <person name="Caddick M."/>
            <person name="Hynes M."/>
            <person name="Paoletti M."/>
            <person name="Fischer R."/>
            <person name="Miller B."/>
            <person name="Dyer P."/>
            <person name="Sachs M.S."/>
            <person name="Osmani S.A."/>
            <person name="Birren B.W."/>
        </authorList>
    </citation>
    <scope>NUCLEOTIDE SEQUENCE [LARGE SCALE GENOMIC DNA]</scope>
    <source>
        <strain evidence="7">FGSC A4 / ATCC 38163 / CBS 112.46 / NRRL 194 / M139</strain>
    </source>
</reference>
<dbReference type="GeneID" id="2873312"/>
<dbReference type="GO" id="GO:0008610">
    <property type="term" value="P:lipid biosynthetic process"/>
    <property type="evidence" value="ECO:0007669"/>
    <property type="project" value="UniProtKB-ARBA"/>
</dbReference>
<dbReference type="InterPro" id="IPR057326">
    <property type="entry name" value="KR_dom"/>
</dbReference>
<dbReference type="GO" id="GO:1901336">
    <property type="term" value="P:lactone biosynthetic process"/>
    <property type="evidence" value="ECO:0007669"/>
    <property type="project" value="UniProtKB-ARBA"/>
</dbReference>
<evidence type="ECO:0000256" key="4">
    <source>
        <dbReference type="ARBA" id="ARBA00023268"/>
    </source>
</evidence>
<evidence type="ECO:0000256" key="3">
    <source>
        <dbReference type="ARBA" id="ARBA00022679"/>
    </source>
</evidence>
<dbReference type="GO" id="GO:0016740">
    <property type="term" value="F:transferase activity"/>
    <property type="evidence" value="ECO:0007669"/>
    <property type="project" value="UniProtKB-KW"/>
</dbReference>
<dbReference type="PROSITE" id="PS50075">
    <property type="entry name" value="CARRIER"/>
    <property type="match status" value="1"/>
</dbReference>
<dbReference type="SMART" id="SM00829">
    <property type="entry name" value="PKS_ER"/>
    <property type="match status" value="1"/>
</dbReference>
<protein>
    <recommendedName>
        <fullName evidence="5">Carrier domain-containing protein</fullName>
    </recommendedName>
</protein>
<evidence type="ECO:0000256" key="1">
    <source>
        <dbReference type="ARBA" id="ARBA00022450"/>
    </source>
</evidence>
<reference evidence="7" key="2">
    <citation type="journal article" date="2009" name="Fungal Genet. Biol.">
        <title>The 2008 update of the Aspergillus nidulans genome annotation: a community effort.</title>
        <authorList>
            <person name="Wortman J.R."/>
            <person name="Gilsenan J.M."/>
            <person name="Joardar V."/>
            <person name="Deegan J."/>
            <person name="Clutterbuck J."/>
            <person name="Andersen M.R."/>
            <person name="Archer D."/>
            <person name="Bencina M."/>
            <person name="Braus G."/>
            <person name="Coutinho P."/>
            <person name="von Dohren H."/>
            <person name="Doonan J."/>
            <person name="Driessen A.J."/>
            <person name="Durek P."/>
            <person name="Espeso E."/>
            <person name="Fekete E."/>
            <person name="Flipphi M."/>
            <person name="Estrada C.G."/>
            <person name="Geysens S."/>
            <person name="Goldman G."/>
            <person name="de Groot P.W."/>
            <person name="Hansen K."/>
            <person name="Harris S.D."/>
            <person name="Heinekamp T."/>
            <person name="Helmstaedt K."/>
            <person name="Henrissat B."/>
            <person name="Hofmann G."/>
            <person name="Homan T."/>
            <person name="Horio T."/>
            <person name="Horiuchi H."/>
            <person name="James S."/>
            <person name="Jones M."/>
            <person name="Karaffa L."/>
            <person name="Karanyi Z."/>
            <person name="Kato M."/>
            <person name="Keller N."/>
            <person name="Kelly D.E."/>
            <person name="Kiel J.A."/>
            <person name="Kim J.M."/>
            <person name="van der Klei I.J."/>
            <person name="Klis F.M."/>
            <person name="Kovalchuk A."/>
            <person name="Krasevec N."/>
            <person name="Kubicek C.P."/>
            <person name="Liu B."/>
            <person name="Maccabe A."/>
            <person name="Meyer V."/>
            <person name="Mirabito P."/>
            <person name="Miskei M."/>
            <person name="Mos M."/>
            <person name="Mullins J."/>
            <person name="Nelson D.R."/>
            <person name="Nielsen J."/>
            <person name="Oakley B.R."/>
            <person name="Osmani S.A."/>
            <person name="Pakula T."/>
            <person name="Paszewski A."/>
            <person name="Paulsen I."/>
            <person name="Pilsyk S."/>
            <person name="Pocsi I."/>
            <person name="Punt P.J."/>
            <person name="Ram A.F."/>
            <person name="Ren Q."/>
            <person name="Robellet X."/>
            <person name="Robson G."/>
            <person name="Seiboth B."/>
            <person name="van Solingen P."/>
            <person name="Specht T."/>
            <person name="Sun J."/>
            <person name="Taheri-Talesh N."/>
            <person name="Takeshita N."/>
            <person name="Ussery D."/>
            <person name="vanKuyk P.A."/>
            <person name="Visser H."/>
            <person name="van de Vondervoort P.J."/>
            <person name="de Vries R.P."/>
            <person name="Walton J."/>
            <person name="Xiang X."/>
            <person name="Xiong Y."/>
            <person name="Zeng A.P."/>
            <person name="Brandt B.W."/>
            <person name="Cornell M.J."/>
            <person name="van den Hondel C.A."/>
            <person name="Visser J."/>
            <person name="Oliver S.G."/>
            <person name="Turner G."/>
        </authorList>
    </citation>
    <scope>GENOME REANNOTATION</scope>
    <source>
        <strain evidence="7">FGSC A4 / ATCC 38163 / CBS 112.46 / NRRL 194 / M139</strain>
    </source>
</reference>
<accession>C8V6C1</accession>
<dbReference type="InterPro" id="IPR036736">
    <property type="entry name" value="ACP-like_sf"/>
</dbReference>